<evidence type="ECO:0000256" key="2">
    <source>
        <dbReference type="ARBA" id="ARBA00022676"/>
    </source>
</evidence>
<keyword evidence="2" id="KW-0328">Glycosyltransferase</keyword>
<evidence type="ECO:0000259" key="5">
    <source>
        <dbReference type="Pfam" id="PF21036"/>
    </source>
</evidence>
<dbReference type="SUPFAM" id="SSF53756">
    <property type="entry name" value="UDP-Glycosyltransferase/glycogen phosphorylase"/>
    <property type="match status" value="1"/>
</dbReference>
<dbReference type="Pfam" id="PF21036">
    <property type="entry name" value="EryCIII-like_N"/>
    <property type="match status" value="1"/>
</dbReference>
<reference evidence="6" key="2">
    <citation type="submission" date="2020-09" db="EMBL/GenBank/DDBJ databases">
        <authorList>
            <person name="Sun Q."/>
            <person name="Ohkuma M."/>
        </authorList>
    </citation>
    <scope>NUCLEOTIDE SEQUENCE</scope>
    <source>
        <strain evidence="6">JCM 5069</strain>
    </source>
</reference>
<dbReference type="Proteomes" id="UP000603708">
    <property type="component" value="Unassembled WGS sequence"/>
</dbReference>
<comment type="caution">
    <text evidence="6">The sequence shown here is derived from an EMBL/GenBank/DDBJ whole genome shotgun (WGS) entry which is preliminary data.</text>
</comment>
<accession>A0A919L0I5</accession>
<dbReference type="GO" id="GO:0008194">
    <property type="term" value="F:UDP-glycosyltransferase activity"/>
    <property type="evidence" value="ECO:0007669"/>
    <property type="project" value="InterPro"/>
</dbReference>
<gene>
    <name evidence="6" type="ORF">GCM10018793_30520</name>
</gene>
<dbReference type="AlphaFoldDB" id="A0A919L0I5"/>
<protein>
    <submittedName>
        <fullName evidence="6">Glycosyl transferase</fullName>
    </submittedName>
</protein>
<feature type="domain" description="Erythromycin biosynthesis protein CIII-like N-terminal" evidence="5">
    <location>
        <begin position="22"/>
        <end position="245"/>
    </location>
</feature>
<keyword evidence="3 6" id="KW-0808">Transferase</keyword>
<keyword evidence="7" id="KW-1185">Reference proteome</keyword>
<proteinExistence type="inferred from homology"/>
<dbReference type="RefSeq" id="WP_189932191.1">
    <property type="nucleotide sequence ID" value="NZ_BNCD01000008.1"/>
</dbReference>
<dbReference type="Gene3D" id="3.40.50.2000">
    <property type="entry name" value="Glycogen Phosphorylase B"/>
    <property type="match status" value="2"/>
</dbReference>
<dbReference type="InterPro" id="IPR050426">
    <property type="entry name" value="Glycosyltransferase_28"/>
</dbReference>
<evidence type="ECO:0000256" key="3">
    <source>
        <dbReference type="ARBA" id="ARBA00022679"/>
    </source>
</evidence>
<evidence type="ECO:0000256" key="1">
    <source>
        <dbReference type="ARBA" id="ARBA00006962"/>
    </source>
</evidence>
<organism evidence="6 7">
    <name type="scientific">Streptomyces sulfonofaciens</name>
    <dbReference type="NCBI Taxonomy" id="68272"/>
    <lineage>
        <taxon>Bacteria</taxon>
        <taxon>Bacillati</taxon>
        <taxon>Actinomycetota</taxon>
        <taxon>Actinomycetes</taxon>
        <taxon>Kitasatosporales</taxon>
        <taxon>Streptomycetaceae</taxon>
        <taxon>Streptomyces</taxon>
    </lineage>
</organism>
<evidence type="ECO:0000259" key="4">
    <source>
        <dbReference type="Pfam" id="PF06722"/>
    </source>
</evidence>
<name>A0A919L0I5_9ACTN</name>
<reference evidence="6" key="1">
    <citation type="journal article" date="2014" name="Int. J. Syst. Evol. Microbiol.">
        <title>Complete genome sequence of Corynebacterium casei LMG S-19264T (=DSM 44701T), isolated from a smear-ripened cheese.</title>
        <authorList>
            <consortium name="US DOE Joint Genome Institute (JGI-PGF)"/>
            <person name="Walter F."/>
            <person name="Albersmeier A."/>
            <person name="Kalinowski J."/>
            <person name="Ruckert C."/>
        </authorList>
    </citation>
    <scope>NUCLEOTIDE SEQUENCE</scope>
    <source>
        <strain evidence="6">JCM 5069</strain>
    </source>
</reference>
<dbReference type="EMBL" id="BNCD01000008">
    <property type="protein sequence ID" value="GHH78969.1"/>
    <property type="molecule type" value="Genomic_DNA"/>
</dbReference>
<evidence type="ECO:0000313" key="6">
    <source>
        <dbReference type="EMBL" id="GHH78969.1"/>
    </source>
</evidence>
<dbReference type="GO" id="GO:0017000">
    <property type="term" value="P:antibiotic biosynthetic process"/>
    <property type="evidence" value="ECO:0007669"/>
    <property type="project" value="UniProtKB-ARBA"/>
</dbReference>
<dbReference type="InterPro" id="IPR048284">
    <property type="entry name" value="EryCIII-like_N"/>
</dbReference>
<comment type="similarity">
    <text evidence="1">Belongs to the glycosyltransferase 28 family.</text>
</comment>
<dbReference type="Pfam" id="PF06722">
    <property type="entry name" value="EryCIII-like_C"/>
    <property type="match status" value="1"/>
</dbReference>
<feature type="domain" description="Erythromycin biosynthesis protein CIII-like C-terminal" evidence="4">
    <location>
        <begin position="262"/>
        <end position="404"/>
    </location>
</feature>
<dbReference type="PANTHER" id="PTHR48050:SF13">
    <property type="entry name" value="STEROL 3-BETA-GLUCOSYLTRANSFERASE UGT80A2"/>
    <property type="match status" value="1"/>
</dbReference>
<evidence type="ECO:0000313" key="7">
    <source>
        <dbReference type="Proteomes" id="UP000603708"/>
    </source>
</evidence>
<dbReference type="FunFam" id="3.40.50.2000:FF:000072">
    <property type="entry name" value="Glycosyl transferase"/>
    <property type="match status" value="1"/>
</dbReference>
<sequence>MKVLFVPWGLATHYFHMVPLLWACRAAGHEVRVACQPDAAEAVRNSGMTHVTVAEGHDFNAEFVALAERLRGAHRNLDGRELKVRETPELSPEARESLRKIRFVPFVNAAAAMADDLVKAAEDFRPDLVVADPMVLAAPLAAEAVGVPLVHFLWGPALLREIGFPGCGTPVDTWSEDLRGLYGRFGVEPRDTHAVGTVDTCSADLQIPAVTDRIPMRYVPYNGPGQVPGWLGEHTGRPRVCVTWGTTTTEMSGSDNFVIPTVLAGLEGLDLEVVLAVGSAERERLTGLPERVRVVEGLPLNLLLPTCDALIHQGGSGTMLTAASLGVPQVIVVTMPYQQLNARQLADVGCGITVNARELTGERIASAVSTVLNDDAVRASSRRLREEILAQPTPAETVGTLEKLI</sequence>
<dbReference type="CDD" id="cd03784">
    <property type="entry name" value="GT1_Gtf-like"/>
    <property type="match status" value="1"/>
</dbReference>
<dbReference type="PANTHER" id="PTHR48050">
    <property type="entry name" value="STEROL 3-BETA-GLUCOSYLTRANSFERASE"/>
    <property type="match status" value="1"/>
</dbReference>
<dbReference type="GO" id="GO:0016758">
    <property type="term" value="F:hexosyltransferase activity"/>
    <property type="evidence" value="ECO:0007669"/>
    <property type="project" value="UniProtKB-ARBA"/>
</dbReference>
<dbReference type="InterPro" id="IPR010610">
    <property type="entry name" value="EryCIII-like_C"/>
</dbReference>
<dbReference type="InterPro" id="IPR002213">
    <property type="entry name" value="UDP_glucos_trans"/>
</dbReference>